<evidence type="ECO:0000313" key="9">
    <source>
        <dbReference type="Ensembl" id="ENSDLAP00005015041.2"/>
    </source>
</evidence>
<evidence type="ECO:0000256" key="1">
    <source>
        <dbReference type="ARBA" id="ARBA00004370"/>
    </source>
</evidence>
<dbReference type="GO" id="GO:0005102">
    <property type="term" value="F:signaling receptor binding"/>
    <property type="evidence" value="ECO:0007669"/>
    <property type="project" value="TreeGrafter"/>
</dbReference>
<dbReference type="PANTHER" id="PTHR24100">
    <property type="entry name" value="BUTYROPHILIN"/>
    <property type="match status" value="1"/>
</dbReference>
<dbReference type="PANTHER" id="PTHR24100:SF151">
    <property type="entry name" value="ICOS LIGAND"/>
    <property type="match status" value="1"/>
</dbReference>
<keyword evidence="2 7" id="KW-0732">Signal</keyword>
<evidence type="ECO:0000256" key="4">
    <source>
        <dbReference type="ARBA" id="ARBA00023157"/>
    </source>
</evidence>
<keyword evidence="4" id="KW-1015">Disulfide bond</keyword>
<evidence type="ECO:0000313" key="10">
    <source>
        <dbReference type="Proteomes" id="UP000694389"/>
    </source>
</evidence>
<dbReference type="InterPro" id="IPR003599">
    <property type="entry name" value="Ig_sub"/>
</dbReference>
<reference evidence="9" key="1">
    <citation type="submission" date="2025-08" db="UniProtKB">
        <authorList>
            <consortium name="Ensembl"/>
        </authorList>
    </citation>
    <scope>IDENTIFICATION</scope>
</reference>
<dbReference type="InterPro" id="IPR013106">
    <property type="entry name" value="Ig_V-set"/>
</dbReference>
<dbReference type="InterPro" id="IPR013783">
    <property type="entry name" value="Ig-like_fold"/>
</dbReference>
<dbReference type="GO" id="GO:0050863">
    <property type="term" value="P:regulation of T cell activation"/>
    <property type="evidence" value="ECO:0007669"/>
    <property type="project" value="UniProtKB-ARBA"/>
</dbReference>
<dbReference type="Gene3D" id="2.60.40.10">
    <property type="entry name" value="Immunoglobulins"/>
    <property type="match status" value="1"/>
</dbReference>
<keyword evidence="6" id="KW-0393">Immunoglobulin domain</keyword>
<dbReference type="FunFam" id="2.60.40.10:FF:000142">
    <property type="entry name" value="V-set domain-containing T-cell activation inhibitor 1"/>
    <property type="match status" value="1"/>
</dbReference>
<feature type="chain" id="PRO_5035730801" description="Ig-like domain-containing protein" evidence="7">
    <location>
        <begin position="33"/>
        <end position="164"/>
    </location>
</feature>
<dbReference type="PROSITE" id="PS50835">
    <property type="entry name" value="IG_LIKE"/>
    <property type="match status" value="1"/>
</dbReference>
<feature type="signal peptide" evidence="7">
    <location>
        <begin position="1"/>
        <end position="32"/>
    </location>
</feature>
<comment type="subcellular location">
    <subcellularLocation>
        <location evidence="1">Membrane</location>
    </subcellularLocation>
</comment>
<evidence type="ECO:0000256" key="6">
    <source>
        <dbReference type="ARBA" id="ARBA00023319"/>
    </source>
</evidence>
<dbReference type="Ensembl" id="ENSDLAT00005016329.2">
    <property type="protein sequence ID" value="ENSDLAP00005015041.2"/>
    <property type="gene ID" value="ENSDLAG00005007439.2"/>
</dbReference>
<dbReference type="InterPro" id="IPR036179">
    <property type="entry name" value="Ig-like_dom_sf"/>
</dbReference>
<accession>A0A8C4E9K5</accession>
<organism evidence="9 10">
    <name type="scientific">Dicentrarchus labrax</name>
    <name type="common">European seabass</name>
    <name type="synonym">Morone labrax</name>
    <dbReference type="NCBI Taxonomy" id="13489"/>
    <lineage>
        <taxon>Eukaryota</taxon>
        <taxon>Metazoa</taxon>
        <taxon>Chordata</taxon>
        <taxon>Craniata</taxon>
        <taxon>Vertebrata</taxon>
        <taxon>Euteleostomi</taxon>
        <taxon>Actinopterygii</taxon>
        <taxon>Neopterygii</taxon>
        <taxon>Teleostei</taxon>
        <taxon>Neoteleostei</taxon>
        <taxon>Acanthomorphata</taxon>
        <taxon>Eupercaria</taxon>
        <taxon>Moronidae</taxon>
        <taxon>Dicentrarchus</taxon>
    </lineage>
</organism>
<evidence type="ECO:0000259" key="8">
    <source>
        <dbReference type="PROSITE" id="PS50835"/>
    </source>
</evidence>
<keyword evidence="5" id="KW-0325">Glycoprotein</keyword>
<keyword evidence="3" id="KW-0472">Membrane</keyword>
<evidence type="ECO:0000256" key="5">
    <source>
        <dbReference type="ARBA" id="ARBA00023180"/>
    </source>
</evidence>
<proteinExistence type="predicted"/>
<dbReference type="InterPro" id="IPR007110">
    <property type="entry name" value="Ig-like_dom"/>
</dbReference>
<dbReference type="SUPFAM" id="SSF48726">
    <property type="entry name" value="Immunoglobulin"/>
    <property type="match status" value="1"/>
</dbReference>
<dbReference type="InterPro" id="IPR050504">
    <property type="entry name" value="IgSF_BTN/MOG"/>
</dbReference>
<feature type="domain" description="Ig-like" evidence="8">
    <location>
        <begin position="33"/>
        <end position="132"/>
    </location>
</feature>
<dbReference type="Pfam" id="PF07686">
    <property type="entry name" value="V-set"/>
    <property type="match status" value="1"/>
</dbReference>
<evidence type="ECO:0000256" key="3">
    <source>
        <dbReference type="ARBA" id="ARBA00023136"/>
    </source>
</evidence>
<dbReference type="GO" id="GO:0050852">
    <property type="term" value="P:T cell receptor signaling pathway"/>
    <property type="evidence" value="ECO:0007669"/>
    <property type="project" value="TreeGrafter"/>
</dbReference>
<evidence type="ECO:0000256" key="7">
    <source>
        <dbReference type="SAM" id="SignalP"/>
    </source>
</evidence>
<name>A0A8C4E9K5_DICLA</name>
<protein>
    <recommendedName>
        <fullName evidence="8">Ig-like domain-containing protein</fullName>
    </recommendedName>
</protein>
<dbReference type="GO" id="GO:0001817">
    <property type="term" value="P:regulation of cytokine production"/>
    <property type="evidence" value="ECO:0007669"/>
    <property type="project" value="TreeGrafter"/>
</dbReference>
<dbReference type="AlphaFoldDB" id="A0A8C4E9K5"/>
<evidence type="ECO:0000256" key="2">
    <source>
        <dbReference type="ARBA" id="ARBA00022729"/>
    </source>
</evidence>
<dbReference type="Proteomes" id="UP000694389">
    <property type="component" value="Unassembled WGS sequence"/>
</dbReference>
<sequence>MLSLKNGLLLQSPLKTLSFLVFQLLLLHSCRGQSLLIGPSQPIVANVGGDIILPCQLEPGMDVFDMTLEWTRPDLSPEFVHVRRAGQHIAVTKHPSYKARTFMFIDELRHGNCSLKLTDVKPSDAGRYQCYIPKLSVESFVDLVVGKWTHSVSTVWCGSHPEKN</sequence>
<dbReference type="GO" id="GO:1903037">
    <property type="term" value="P:regulation of leukocyte cell-cell adhesion"/>
    <property type="evidence" value="ECO:0007669"/>
    <property type="project" value="UniProtKB-ARBA"/>
</dbReference>
<keyword evidence="10" id="KW-1185">Reference proteome</keyword>
<dbReference type="GO" id="GO:0009897">
    <property type="term" value="C:external side of plasma membrane"/>
    <property type="evidence" value="ECO:0007669"/>
    <property type="project" value="TreeGrafter"/>
</dbReference>
<reference evidence="9" key="2">
    <citation type="submission" date="2025-09" db="UniProtKB">
        <authorList>
            <consortium name="Ensembl"/>
        </authorList>
    </citation>
    <scope>IDENTIFICATION</scope>
</reference>
<dbReference type="GeneTree" id="ENSGT01050000244843"/>
<dbReference type="SMART" id="SM00409">
    <property type="entry name" value="IG"/>
    <property type="match status" value="1"/>
</dbReference>